<keyword evidence="2" id="KW-0472">Membrane</keyword>
<evidence type="ECO:0000256" key="2">
    <source>
        <dbReference type="SAM" id="Phobius"/>
    </source>
</evidence>
<name>A0A830H2U7_9CHLO</name>
<dbReference type="PANTHER" id="PTHR36383">
    <property type="entry name" value="OS09G0529350 PROTEIN"/>
    <property type="match status" value="1"/>
</dbReference>
<evidence type="ECO:0000313" key="3">
    <source>
        <dbReference type="EMBL" id="GHP01446.1"/>
    </source>
</evidence>
<keyword evidence="2" id="KW-1133">Transmembrane helix</keyword>
<feature type="compositionally biased region" description="Gly residues" evidence="1">
    <location>
        <begin position="100"/>
        <end position="110"/>
    </location>
</feature>
<accession>A0A830H2U7</accession>
<organism evidence="3 4">
    <name type="scientific">Pycnococcus provasolii</name>
    <dbReference type="NCBI Taxonomy" id="41880"/>
    <lineage>
        <taxon>Eukaryota</taxon>
        <taxon>Viridiplantae</taxon>
        <taxon>Chlorophyta</taxon>
        <taxon>Pseudoscourfieldiophyceae</taxon>
        <taxon>Pseudoscourfieldiales</taxon>
        <taxon>Pycnococcaceae</taxon>
        <taxon>Pycnococcus</taxon>
    </lineage>
</organism>
<dbReference type="Proteomes" id="UP000660262">
    <property type="component" value="Unassembled WGS sequence"/>
</dbReference>
<keyword evidence="2" id="KW-0812">Transmembrane</keyword>
<evidence type="ECO:0000256" key="1">
    <source>
        <dbReference type="SAM" id="MobiDB-lite"/>
    </source>
</evidence>
<feature type="transmembrane region" description="Helical" evidence="2">
    <location>
        <begin position="154"/>
        <end position="174"/>
    </location>
</feature>
<reference evidence="3" key="1">
    <citation type="submission" date="2020-10" db="EMBL/GenBank/DDBJ databases">
        <title>Unveiling of a novel bifunctional photoreceptor, Dualchrome1, isolated from a cosmopolitan green alga.</title>
        <authorList>
            <person name="Suzuki S."/>
            <person name="Kawachi M."/>
        </authorList>
    </citation>
    <scope>NUCLEOTIDE SEQUENCE</scope>
    <source>
        <strain evidence="3">NIES 2893</strain>
    </source>
</reference>
<sequence length="249" mass="25508">MSELTGSLMEELIAREDVQEELAKVEKAAERVEEARREAAKLEMEMAEVEARQEAARQAERETVATSAVADAAADVLSAAATVRRAEEEMAELRRQLDGKGAGASGGGGQKWVTEGVDEDEQRIESAKAAAIAGAAGGLVALPAYAFGAGGLGPALLLGVGSDALTAALFGLTYRYALRRDVNNSMLQSGVVAAFALARASGALSVSLADGTGASGALSGTLEGLLVLFVAQRALDRAIGAGFVKPFPS</sequence>
<dbReference type="EMBL" id="BNJQ01000001">
    <property type="protein sequence ID" value="GHP01446.1"/>
    <property type="molecule type" value="Genomic_DNA"/>
</dbReference>
<protein>
    <submittedName>
        <fullName evidence="3">Uncharacterized protein</fullName>
    </submittedName>
</protein>
<dbReference type="AlphaFoldDB" id="A0A830H2U7"/>
<evidence type="ECO:0000313" key="4">
    <source>
        <dbReference type="Proteomes" id="UP000660262"/>
    </source>
</evidence>
<gene>
    <name evidence="3" type="ORF">PPROV_000020200</name>
</gene>
<keyword evidence="4" id="KW-1185">Reference proteome</keyword>
<dbReference type="PANTHER" id="PTHR36383:SF1">
    <property type="entry name" value="PROTEIN, PUTATIVE-RELATED"/>
    <property type="match status" value="1"/>
</dbReference>
<feature type="region of interest" description="Disordered" evidence="1">
    <location>
        <begin position="92"/>
        <end position="113"/>
    </location>
</feature>
<feature type="transmembrane region" description="Helical" evidence="2">
    <location>
        <begin position="129"/>
        <end position="148"/>
    </location>
</feature>
<comment type="caution">
    <text evidence="3">The sequence shown here is derived from an EMBL/GenBank/DDBJ whole genome shotgun (WGS) entry which is preliminary data.</text>
</comment>
<dbReference type="OrthoDB" id="198474at2759"/>
<proteinExistence type="predicted"/>